<feature type="compositionally biased region" description="Acidic residues" evidence="1">
    <location>
        <begin position="199"/>
        <end position="211"/>
    </location>
</feature>
<sequence length="211" mass="24109">MLQKRRKLLMESDGDDEYQVMQDLEGDNDKDKEEQIGETFCEKLKTSIMYGNIVQHHVDLAETLIQSQKWEDVDILADENILRNKSNSKNDTAMPDKVMESLVEDLNNDILLMLDGFKSGRGELKDRIVDVITNMCKSSKILANSEPQLYEQLVTKDVNLYLKSITEVTTNRRKRAHLDESDGSGNDDSESDGNKSESYIDEDDFDESSDN</sequence>
<evidence type="ECO:0000256" key="1">
    <source>
        <dbReference type="SAM" id="MobiDB-lite"/>
    </source>
</evidence>
<organism evidence="2 3">
    <name type="scientific">Pichia californica</name>
    <dbReference type="NCBI Taxonomy" id="460514"/>
    <lineage>
        <taxon>Eukaryota</taxon>
        <taxon>Fungi</taxon>
        <taxon>Dikarya</taxon>
        <taxon>Ascomycota</taxon>
        <taxon>Saccharomycotina</taxon>
        <taxon>Pichiomycetes</taxon>
        <taxon>Pichiales</taxon>
        <taxon>Pichiaceae</taxon>
        <taxon>Pichia</taxon>
    </lineage>
</organism>
<feature type="region of interest" description="Disordered" evidence="1">
    <location>
        <begin position="172"/>
        <end position="211"/>
    </location>
</feature>
<comment type="caution">
    <text evidence="2">The sequence shown here is derived from an EMBL/GenBank/DDBJ whole genome shotgun (WGS) entry which is preliminary data.</text>
</comment>
<evidence type="ECO:0000313" key="3">
    <source>
        <dbReference type="Proteomes" id="UP000697127"/>
    </source>
</evidence>
<reference evidence="2" key="1">
    <citation type="submission" date="2020-11" db="EMBL/GenBank/DDBJ databases">
        <title>Kefir isolates.</title>
        <authorList>
            <person name="Marcisauskas S."/>
            <person name="Kim Y."/>
            <person name="Blasche S."/>
        </authorList>
    </citation>
    <scope>NUCLEOTIDE SEQUENCE</scope>
    <source>
        <strain evidence="2">Olga-1</strain>
    </source>
</reference>
<protein>
    <submittedName>
        <fullName evidence="2">Uncharacterized protein</fullName>
    </submittedName>
</protein>
<gene>
    <name evidence="2" type="ORF">C6P40_001707</name>
</gene>
<keyword evidence="3" id="KW-1185">Reference proteome</keyword>
<evidence type="ECO:0000313" key="2">
    <source>
        <dbReference type="EMBL" id="KAG0687911.1"/>
    </source>
</evidence>
<feature type="compositionally biased region" description="Acidic residues" evidence="1">
    <location>
        <begin position="181"/>
        <end position="191"/>
    </location>
</feature>
<accession>A0A9P6WJ57</accession>
<proteinExistence type="predicted"/>
<dbReference type="EMBL" id="PUHW01000201">
    <property type="protein sequence ID" value="KAG0687911.1"/>
    <property type="molecule type" value="Genomic_DNA"/>
</dbReference>
<dbReference type="Proteomes" id="UP000697127">
    <property type="component" value="Unassembled WGS sequence"/>
</dbReference>
<name>A0A9P6WJ57_9ASCO</name>
<dbReference type="AlphaFoldDB" id="A0A9P6WJ57"/>